<dbReference type="KEGG" id="nsg:H3L94_02615"/>
<name>A0A7D7S5L9_9NEIS</name>
<keyword evidence="1" id="KW-0479">Metal-binding</keyword>
<protein>
    <recommendedName>
        <fullName evidence="4">PilY1 beta-propeller domain-containing protein</fullName>
    </recommendedName>
</protein>
<dbReference type="EMBL" id="CP059567">
    <property type="protein sequence ID" value="QMT40966.1"/>
    <property type="molecule type" value="Genomic_DNA"/>
</dbReference>
<evidence type="ECO:0000256" key="2">
    <source>
        <dbReference type="ARBA" id="ARBA00022837"/>
    </source>
</evidence>
<keyword evidence="2" id="KW-0106">Calcium</keyword>
<proteinExistence type="predicted"/>
<dbReference type="InterPro" id="IPR013320">
    <property type="entry name" value="ConA-like_dom_sf"/>
</dbReference>
<feature type="chain" id="PRO_5028125937" description="PilY1 beta-propeller domain-containing protein" evidence="3">
    <location>
        <begin position="30"/>
        <end position="1132"/>
    </location>
</feature>
<reference evidence="5 6" key="1">
    <citation type="submission" date="2020-07" db="EMBL/GenBank/DDBJ databases">
        <title>Genomic diversity of species in the Neisseriaceae family.</title>
        <authorList>
            <person name="Vincent A.T."/>
            <person name="Bernet E."/>
            <person name="Veyrier F.J."/>
        </authorList>
    </citation>
    <scope>NUCLEOTIDE SEQUENCE [LARGE SCALE GENOMIC DNA]</scope>
    <source>
        <strain evidence="5 6">DSM 22244</strain>
    </source>
</reference>
<feature type="signal peptide" evidence="3">
    <location>
        <begin position="1"/>
        <end position="29"/>
    </location>
</feature>
<dbReference type="InterPro" id="IPR008707">
    <property type="entry name" value="B-propeller_PilY1"/>
</dbReference>
<dbReference type="Pfam" id="PF05567">
    <property type="entry name" value="T4P_PilY1"/>
    <property type="match status" value="1"/>
</dbReference>
<dbReference type="RefSeq" id="WP_182122549.1">
    <property type="nucleotide sequence ID" value="NZ_CP059567.1"/>
</dbReference>
<evidence type="ECO:0000256" key="1">
    <source>
        <dbReference type="ARBA" id="ARBA00022723"/>
    </source>
</evidence>
<accession>A0A7D7S5L9</accession>
<dbReference type="Proteomes" id="UP000514752">
    <property type="component" value="Chromosome"/>
</dbReference>
<organism evidence="5 6">
    <name type="scientific">Neisseria shayeganii</name>
    <dbReference type="NCBI Taxonomy" id="607712"/>
    <lineage>
        <taxon>Bacteria</taxon>
        <taxon>Pseudomonadati</taxon>
        <taxon>Pseudomonadota</taxon>
        <taxon>Betaproteobacteria</taxon>
        <taxon>Neisseriales</taxon>
        <taxon>Neisseriaceae</taxon>
        <taxon>Neisseria</taxon>
    </lineage>
</organism>
<evidence type="ECO:0000313" key="5">
    <source>
        <dbReference type="EMBL" id="QMT40966.1"/>
    </source>
</evidence>
<dbReference type="Gene3D" id="2.60.120.200">
    <property type="match status" value="1"/>
</dbReference>
<evidence type="ECO:0000259" key="4">
    <source>
        <dbReference type="Pfam" id="PF05567"/>
    </source>
</evidence>
<evidence type="ECO:0000313" key="6">
    <source>
        <dbReference type="Proteomes" id="UP000514752"/>
    </source>
</evidence>
<keyword evidence="3" id="KW-0732">Signal</keyword>
<feature type="domain" description="PilY1 beta-propeller" evidence="4">
    <location>
        <begin position="583"/>
        <end position="907"/>
    </location>
</feature>
<gene>
    <name evidence="5" type="ORF">H3L94_02615</name>
</gene>
<dbReference type="AlphaFoldDB" id="A0A7D7S5L9"/>
<dbReference type="SUPFAM" id="SSF49899">
    <property type="entry name" value="Concanavalin A-like lectins/glucanases"/>
    <property type="match status" value="2"/>
</dbReference>
<evidence type="ECO:0000256" key="3">
    <source>
        <dbReference type="SAM" id="SignalP"/>
    </source>
</evidence>
<sequence length="1132" mass="123681">MRVNKKQTFPVKPIVGLLAAVLMPITASALVIEEDFTGETLKNDWLMPLPGDGVIHAQYTIQQNATVDNFACLTAGVGTIKPTGTVAGDPPRCRTGNDRAGNGALRLTPTERYRVGGIVSNFEFGTNDGVDITFTTYTWGGTGADGMTFFLADADKPPTLGASGGSLGYSCSNANPVFSGVDGGYFGIGMDEWGNYVNRGDNTNTGFTNPARQDNLTPNTIGIRGAGSINYGYMSNPDRFLQDAYNRMQWGIVPNDVKNRWRARWHTATPAAALNAQQRQEIANAIRSICRNGAYTISRDFVPAGRNPVRLSDAYPVDNPSRSELKLYNYKYFQHSVLTQPMATNGSHIRSRSQARPIQYRIRITEDGKASVWYSYNAGTYQPVMLDYDVVAQNGPLPRAFRFGFMGATGGSHNNHEVTCFKAAPASQSEGDASINLPDGKLVSDSHLFYSSYNPLYWTGQVLAYRLLYSASTDTYAFDTKATWDAACKLNGGNQLHKSSICDSTQSSVSAQDRRTRVFWTWNGSQGVSLDWNNLSSTQQNSLEMPSDAAGVAQQRLEYLKGDISQEQIRAGFGLFRARKSLLADVINSSPTWVGAPSNSKYQQRWQDYRYPVAAMPENSGQSYTAFSNTHKQRGHVVYAGSNDGFLHGFRAGSNKADGSFDSANNDGAEVLAYMPSAVLQRIIHKTNDSLNFSHPQYAHNFYNDAAPAVGDVFYGGSWHTWLMSGLGAGGNAIYALDVTDPAEFTSRNTNAGARVVGEWSYDSANPIWKNLGNTYGTPVFGRFHDGNWGAVFGNGWCSSVDQANGNCTANDGPAGIYVMSIDNATGQPSFTFISTGETGTLDNPNGIAYVTPVDLDRDRIYDYAYAGDLKGNVWRFNLSSDNPTTWANSQPQKIFTTRTQQPITTKIGVAIDAKTNRDPVLSFGTGQRKEGYLGAGVTYANAVQSVYGLRDRSVKNFPSGGGNTTPEIVHTRLLKQSFGNDDSLTDHKIDWNIHDGWYLDLGSITQPPPDGSIEYEQAIYNIHIEKDKYLILNTYINGSSPTLSCSSTKSTGYTYPLKVDSGGVIKEFTTNNPNSAGYRLKQDLSGGAGIIYGPNNQALQVGKTTDGSPFVSKVFFPNEQNIRRISWREIF</sequence>
<dbReference type="GO" id="GO:0046872">
    <property type="term" value="F:metal ion binding"/>
    <property type="evidence" value="ECO:0007669"/>
    <property type="project" value="UniProtKB-KW"/>
</dbReference>